<dbReference type="AlphaFoldDB" id="A0AAE0FNX2"/>
<feature type="domain" description="AMP-dependent synthetase/ligase" evidence="1">
    <location>
        <begin position="68"/>
        <end position="337"/>
    </location>
</feature>
<dbReference type="EMBL" id="LGRX02015703">
    <property type="protein sequence ID" value="KAK3263110.1"/>
    <property type="molecule type" value="Genomic_DNA"/>
</dbReference>
<dbReference type="Pfam" id="PF00501">
    <property type="entry name" value="AMP-binding"/>
    <property type="match status" value="1"/>
</dbReference>
<comment type="caution">
    <text evidence="2">The sequence shown here is derived from an EMBL/GenBank/DDBJ whole genome shotgun (WGS) entry which is preliminary data.</text>
</comment>
<organism evidence="2 3">
    <name type="scientific">Cymbomonas tetramitiformis</name>
    <dbReference type="NCBI Taxonomy" id="36881"/>
    <lineage>
        <taxon>Eukaryota</taxon>
        <taxon>Viridiplantae</taxon>
        <taxon>Chlorophyta</taxon>
        <taxon>Pyramimonadophyceae</taxon>
        <taxon>Pyramimonadales</taxon>
        <taxon>Pyramimonadaceae</taxon>
        <taxon>Cymbomonas</taxon>
    </lineage>
</organism>
<name>A0AAE0FNX2_9CHLO</name>
<feature type="non-terminal residue" evidence="2">
    <location>
        <position position="338"/>
    </location>
</feature>
<gene>
    <name evidence="2" type="ORF">CYMTET_28067</name>
</gene>
<dbReference type="Proteomes" id="UP001190700">
    <property type="component" value="Unassembled WGS sequence"/>
</dbReference>
<dbReference type="GO" id="GO:0006631">
    <property type="term" value="P:fatty acid metabolic process"/>
    <property type="evidence" value="ECO:0007669"/>
    <property type="project" value="TreeGrafter"/>
</dbReference>
<reference evidence="2 3" key="1">
    <citation type="journal article" date="2015" name="Genome Biol. Evol.">
        <title>Comparative Genomics of a Bacterivorous Green Alga Reveals Evolutionary Causalities and Consequences of Phago-Mixotrophic Mode of Nutrition.</title>
        <authorList>
            <person name="Burns J.A."/>
            <person name="Paasch A."/>
            <person name="Narechania A."/>
            <person name="Kim E."/>
        </authorList>
    </citation>
    <scope>NUCLEOTIDE SEQUENCE [LARGE SCALE GENOMIC DNA]</scope>
    <source>
        <strain evidence="2 3">PLY_AMNH</strain>
    </source>
</reference>
<protein>
    <recommendedName>
        <fullName evidence="1">AMP-dependent synthetase/ligase domain-containing protein</fullName>
    </recommendedName>
</protein>
<dbReference type="PANTHER" id="PTHR43201">
    <property type="entry name" value="ACYL-COA SYNTHETASE"/>
    <property type="match status" value="1"/>
</dbReference>
<dbReference type="Gene3D" id="3.40.50.12780">
    <property type="entry name" value="N-terminal domain of ligase-like"/>
    <property type="match status" value="1"/>
</dbReference>
<evidence type="ECO:0000313" key="3">
    <source>
        <dbReference type="Proteomes" id="UP001190700"/>
    </source>
</evidence>
<keyword evidence="3" id="KW-1185">Reference proteome</keyword>
<proteinExistence type="predicted"/>
<accession>A0AAE0FNX2</accession>
<sequence length="338" mass="36533">MESFVGKVVLEEAFRTGLRGAQVKSILPKCYDLLPFFSEGSAHAFLASDLRHPLSHAALTTFLRDTFHSLKTRLGLGRGDRVAILLPNGAELSVTLLACILHCTCVPLSTSSSAHEIRAALATTQVQAIIAQKDVRIEDLRTISNELAILLVEITPDERTVGLFTAPAQPAGAFATIEGGESLAPKRPGLNGPEDVALILSTSGTTGHKKLVPLVVEDMVVGVVSIIAAWGMTTRDRGCHAMPLHHVGGIFRNVLVPVWSGGSMVCMPYFEAAGFCNAIITNECTWYYAVPLMHKHILQAAQDLRISRKQEFTIRFIVNSAETLLPSTAEALRAVFNK</sequence>
<dbReference type="InterPro" id="IPR042099">
    <property type="entry name" value="ANL_N_sf"/>
</dbReference>
<dbReference type="InterPro" id="IPR000873">
    <property type="entry name" value="AMP-dep_synth/lig_dom"/>
</dbReference>
<evidence type="ECO:0000259" key="1">
    <source>
        <dbReference type="Pfam" id="PF00501"/>
    </source>
</evidence>
<dbReference type="PANTHER" id="PTHR43201:SF10">
    <property type="entry name" value="CARRIER DOMAIN-CONTAINING PROTEIN"/>
    <property type="match status" value="1"/>
</dbReference>
<evidence type="ECO:0000313" key="2">
    <source>
        <dbReference type="EMBL" id="KAK3263110.1"/>
    </source>
</evidence>
<dbReference type="SUPFAM" id="SSF56801">
    <property type="entry name" value="Acetyl-CoA synthetase-like"/>
    <property type="match status" value="1"/>
</dbReference>
<dbReference type="GO" id="GO:0031956">
    <property type="term" value="F:medium-chain fatty acid-CoA ligase activity"/>
    <property type="evidence" value="ECO:0007669"/>
    <property type="project" value="TreeGrafter"/>
</dbReference>